<proteinExistence type="predicted"/>
<organism evidence="1 2">
    <name type="scientific">Catharanthus roseus</name>
    <name type="common">Madagascar periwinkle</name>
    <name type="synonym">Vinca rosea</name>
    <dbReference type="NCBI Taxonomy" id="4058"/>
    <lineage>
        <taxon>Eukaryota</taxon>
        <taxon>Viridiplantae</taxon>
        <taxon>Streptophyta</taxon>
        <taxon>Embryophyta</taxon>
        <taxon>Tracheophyta</taxon>
        <taxon>Spermatophyta</taxon>
        <taxon>Magnoliopsida</taxon>
        <taxon>eudicotyledons</taxon>
        <taxon>Gunneridae</taxon>
        <taxon>Pentapetalae</taxon>
        <taxon>asterids</taxon>
        <taxon>lamiids</taxon>
        <taxon>Gentianales</taxon>
        <taxon>Apocynaceae</taxon>
        <taxon>Rauvolfioideae</taxon>
        <taxon>Vinceae</taxon>
        <taxon>Catharanthinae</taxon>
        <taxon>Catharanthus</taxon>
    </lineage>
</organism>
<protein>
    <submittedName>
        <fullName evidence="1">Uncharacterized protein</fullName>
    </submittedName>
</protein>
<comment type="caution">
    <text evidence="1">The sequence shown here is derived from an EMBL/GenBank/DDBJ whole genome shotgun (WGS) entry which is preliminary data.</text>
</comment>
<evidence type="ECO:0000313" key="1">
    <source>
        <dbReference type="EMBL" id="KAI5652457.1"/>
    </source>
</evidence>
<keyword evidence="2" id="KW-1185">Reference proteome</keyword>
<name>A0ACB9ZXL7_CATRO</name>
<accession>A0ACB9ZXL7</accession>
<evidence type="ECO:0000313" key="2">
    <source>
        <dbReference type="Proteomes" id="UP001060085"/>
    </source>
</evidence>
<reference evidence="2" key="1">
    <citation type="journal article" date="2023" name="Nat. Plants">
        <title>Single-cell RNA sequencing provides a high-resolution roadmap for understanding the multicellular compartmentation of specialized metabolism.</title>
        <authorList>
            <person name="Sun S."/>
            <person name="Shen X."/>
            <person name="Li Y."/>
            <person name="Li Y."/>
            <person name="Wang S."/>
            <person name="Li R."/>
            <person name="Zhang H."/>
            <person name="Shen G."/>
            <person name="Guo B."/>
            <person name="Wei J."/>
            <person name="Xu J."/>
            <person name="St-Pierre B."/>
            <person name="Chen S."/>
            <person name="Sun C."/>
        </authorList>
    </citation>
    <scope>NUCLEOTIDE SEQUENCE [LARGE SCALE GENOMIC DNA]</scope>
</reference>
<dbReference type="EMBL" id="CM044707">
    <property type="protein sequence ID" value="KAI5652457.1"/>
    <property type="molecule type" value="Genomic_DNA"/>
</dbReference>
<gene>
    <name evidence="1" type="ORF">M9H77_29644</name>
</gene>
<dbReference type="Proteomes" id="UP001060085">
    <property type="component" value="Linkage Group LG07"/>
</dbReference>
<sequence length="140" mass="15197">MDFEGKKTAVGGRVSPTVHGRVLEIEAKLKPDLLPTSEKNENGANSVNEADLPPNVGHLTADDGSANLTVRERTLRGVRRTLQFGTTGTRIVPVEKTEDKLGISLINNPLFIPLLPPPMVELPTAERMMEDYARPTISGT</sequence>